<dbReference type="AlphaFoldDB" id="A0ABD0YI30"/>
<dbReference type="PANTHER" id="PTHR11257">
    <property type="entry name" value="CHEMOSENSORY PROTEIN-RELATED"/>
    <property type="match status" value="1"/>
</dbReference>
<dbReference type="SUPFAM" id="SSF100910">
    <property type="entry name" value="Chemosensory protein Csp2"/>
    <property type="match status" value="2"/>
</dbReference>
<sequence length="256" mass="28700">MKTFLVVCLVAVAAAAAAPQAKYTTKYDNIDIDEILNNERLYKKYFDCLKGGKCTPDGKELREILPDALATGCSKCSEAQRKGSEKVIKFLVEKKPADFAVLEKTYDPSGTFRAKYQADAKKLGISETMSPFFFVLAVAALAAVSATPQAMYTTKYDNVDLDEILTNERLYKKYFECLKGGKCTPDGKELKDIIPDALQTECKKCNEKQKKGAEKVIKYLLDKKPADYDILEKMYDPEGTYKKKYQAEAKKHGINI</sequence>
<protein>
    <recommendedName>
        <fullName evidence="4">Chemosensory protein</fullName>
    </recommendedName>
</protein>
<dbReference type="InterPro" id="IPR005055">
    <property type="entry name" value="A10/PebIII"/>
</dbReference>
<dbReference type="Pfam" id="PF03392">
    <property type="entry name" value="OS-D"/>
    <property type="match status" value="2"/>
</dbReference>
<evidence type="ECO:0008006" key="4">
    <source>
        <dbReference type="Google" id="ProtNLM"/>
    </source>
</evidence>
<comment type="caution">
    <text evidence="2">The sequence shown here is derived from an EMBL/GenBank/DDBJ whole genome shotgun (WGS) entry which is preliminary data.</text>
</comment>
<organism evidence="2 3">
    <name type="scientific">Ranatra chinensis</name>
    <dbReference type="NCBI Taxonomy" id="642074"/>
    <lineage>
        <taxon>Eukaryota</taxon>
        <taxon>Metazoa</taxon>
        <taxon>Ecdysozoa</taxon>
        <taxon>Arthropoda</taxon>
        <taxon>Hexapoda</taxon>
        <taxon>Insecta</taxon>
        <taxon>Pterygota</taxon>
        <taxon>Neoptera</taxon>
        <taxon>Paraneoptera</taxon>
        <taxon>Hemiptera</taxon>
        <taxon>Heteroptera</taxon>
        <taxon>Panheteroptera</taxon>
        <taxon>Nepomorpha</taxon>
        <taxon>Nepidae</taxon>
        <taxon>Ranatrinae</taxon>
        <taxon>Ranatra</taxon>
    </lineage>
</organism>
<dbReference type="PANTHER" id="PTHR11257:SF12">
    <property type="entry name" value="EJACULATORY BULB-SPECIFIC PROTEIN 3-RELATED"/>
    <property type="match status" value="1"/>
</dbReference>
<evidence type="ECO:0000256" key="1">
    <source>
        <dbReference type="SAM" id="SignalP"/>
    </source>
</evidence>
<gene>
    <name evidence="2" type="ORF">AAG570_012187</name>
</gene>
<dbReference type="InterPro" id="IPR036682">
    <property type="entry name" value="OS_D_A10/PebIII_sf"/>
</dbReference>
<keyword evidence="3" id="KW-1185">Reference proteome</keyword>
<feature type="signal peptide" evidence="1">
    <location>
        <begin position="1"/>
        <end position="17"/>
    </location>
</feature>
<evidence type="ECO:0000313" key="2">
    <source>
        <dbReference type="EMBL" id="KAL1130946.1"/>
    </source>
</evidence>
<name>A0ABD0YI30_9HEMI</name>
<accession>A0ABD0YI30</accession>
<reference evidence="2 3" key="1">
    <citation type="submission" date="2024-07" db="EMBL/GenBank/DDBJ databases">
        <title>Chromosome-level genome assembly of the water stick insect Ranatra chinensis (Heteroptera: Nepidae).</title>
        <authorList>
            <person name="Liu X."/>
        </authorList>
    </citation>
    <scope>NUCLEOTIDE SEQUENCE [LARGE SCALE GENOMIC DNA]</scope>
    <source>
        <strain evidence="2">Cailab_2021Rc</strain>
        <tissue evidence="2">Muscle</tissue>
    </source>
</reference>
<dbReference type="Proteomes" id="UP001558652">
    <property type="component" value="Unassembled WGS sequence"/>
</dbReference>
<keyword evidence="1" id="KW-0732">Signal</keyword>
<feature type="chain" id="PRO_5044760357" description="Chemosensory protein" evidence="1">
    <location>
        <begin position="18"/>
        <end position="256"/>
    </location>
</feature>
<dbReference type="Gene3D" id="1.10.2080.10">
    <property type="entry name" value="Insect odorant-binding protein A10/Ejaculatory bulb-specific protein 3"/>
    <property type="match status" value="2"/>
</dbReference>
<proteinExistence type="predicted"/>
<evidence type="ECO:0000313" key="3">
    <source>
        <dbReference type="Proteomes" id="UP001558652"/>
    </source>
</evidence>
<dbReference type="EMBL" id="JBFDAA010000007">
    <property type="protein sequence ID" value="KAL1130946.1"/>
    <property type="molecule type" value="Genomic_DNA"/>
</dbReference>